<keyword evidence="4" id="KW-1185">Reference proteome</keyword>
<evidence type="ECO:0000259" key="2">
    <source>
        <dbReference type="PROSITE" id="PS50144"/>
    </source>
</evidence>
<dbReference type="PROSITE" id="PS50144">
    <property type="entry name" value="MATH"/>
    <property type="match status" value="1"/>
</dbReference>
<dbReference type="Gene3D" id="3.30.710.10">
    <property type="entry name" value="Potassium Channel Kv1.1, Chain A"/>
    <property type="match status" value="1"/>
</dbReference>
<dbReference type="InterPro" id="IPR002083">
    <property type="entry name" value="MATH/TRAF_dom"/>
</dbReference>
<name>A0A9N9B2F4_9GLOM</name>
<gene>
    <name evidence="3" type="ORF">AGERDE_LOCUS6621</name>
</gene>
<dbReference type="SUPFAM" id="SSF49599">
    <property type="entry name" value="TRAF domain-like"/>
    <property type="match status" value="1"/>
</dbReference>
<feature type="domain" description="BTB" evidence="1">
    <location>
        <begin position="231"/>
        <end position="294"/>
    </location>
</feature>
<accession>A0A9N9B2F4</accession>
<evidence type="ECO:0000313" key="4">
    <source>
        <dbReference type="Proteomes" id="UP000789831"/>
    </source>
</evidence>
<evidence type="ECO:0000313" key="3">
    <source>
        <dbReference type="EMBL" id="CAG8550071.1"/>
    </source>
</evidence>
<evidence type="ECO:0000259" key="1">
    <source>
        <dbReference type="PROSITE" id="PS50097"/>
    </source>
</evidence>
<dbReference type="EMBL" id="CAJVPL010001060">
    <property type="protein sequence ID" value="CAG8550071.1"/>
    <property type="molecule type" value="Genomic_DNA"/>
</dbReference>
<dbReference type="Gene3D" id="2.60.210.10">
    <property type="entry name" value="Apoptosis, Tumor Necrosis Factor Receptor Associated Protein 2, Chain A"/>
    <property type="match status" value="1"/>
</dbReference>
<dbReference type="SUPFAM" id="SSF54695">
    <property type="entry name" value="POZ domain"/>
    <property type="match status" value="1"/>
</dbReference>
<dbReference type="GO" id="GO:0030163">
    <property type="term" value="P:protein catabolic process"/>
    <property type="evidence" value="ECO:0007669"/>
    <property type="project" value="UniProtKB-ARBA"/>
</dbReference>
<dbReference type="Pfam" id="PF00651">
    <property type="entry name" value="BTB"/>
    <property type="match status" value="1"/>
</dbReference>
<proteinExistence type="predicted"/>
<dbReference type="PROSITE" id="PS50097">
    <property type="entry name" value="BTB"/>
    <property type="match status" value="1"/>
</dbReference>
<dbReference type="OrthoDB" id="1022638at2759"/>
<sequence>MDLQLLNEITCQVNNPIGSSVVHNYTWVIPKFSQVSLLTPKPQYIQSPIWESPVCIADESGYAYKKVNWRLKLHPNGNLESSQIGHLSLYLETIFPNDALASARVNVNFYIGLLIPVQQGEDRVLRVVKRRTERHEFPKVKPAWGWPNFCTKASLNDKITNDVASEEIATLFPHNQQHFDDDTLIVHVVIITPNPCSNSDVNEAQLKELEALRKSKNELPFSQALNNPTFSDIKFLVDSRVIYGHQVILAERSHYFKTLIKNDWKLEIKEEKEVQIQEVDYDVFYTILIYLYTGILPEVAGETDLLKVVKLQKLFNDAEMRKTLHVDAIHELIDVIVAELSALINYDTWDNLLLFGWERDILQLRKAIYRFAKQNWKVIRETEACKGILRDANVDLVEEFITTSR</sequence>
<organism evidence="3 4">
    <name type="scientific">Ambispora gerdemannii</name>
    <dbReference type="NCBI Taxonomy" id="144530"/>
    <lineage>
        <taxon>Eukaryota</taxon>
        <taxon>Fungi</taxon>
        <taxon>Fungi incertae sedis</taxon>
        <taxon>Mucoromycota</taxon>
        <taxon>Glomeromycotina</taxon>
        <taxon>Glomeromycetes</taxon>
        <taxon>Archaeosporales</taxon>
        <taxon>Ambisporaceae</taxon>
        <taxon>Ambispora</taxon>
    </lineage>
</organism>
<dbReference type="SMART" id="SM00225">
    <property type="entry name" value="BTB"/>
    <property type="match status" value="1"/>
</dbReference>
<dbReference type="PANTHER" id="PTHR24413">
    <property type="entry name" value="SPECKLE-TYPE POZ PROTEIN"/>
    <property type="match status" value="1"/>
</dbReference>
<feature type="domain" description="MATH" evidence="2">
    <location>
        <begin position="22"/>
        <end position="190"/>
    </location>
</feature>
<dbReference type="Pfam" id="PF22486">
    <property type="entry name" value="MATH_2"/>
    <property type="match status" value="1"/>
</dbReference>
<dbReference type="InterPro" id="IPR000210">
    <property type="entry name" value="BTB/POZ_dom"/>
</dbReference>
<dbReference type="InterPro" id="IPR008974">
    <property type="entry name" value="TRAF-like"/>
</dbReference>
<dbReference type="Proteomes" id="UP000789831">
    <property type="component" value="Unassembled WGS sequence"/>
</dbReference>
<dbReference type="CDD" id="cd00121">
    <property type="entry name" value="MATH"/>
    <property type="match status" value="1"/>
</dbReference>
<dbReference type="InterPro" id="IPR011333">
    <property type="entry name" value="SKP1/BTB/POZ_sf"/>
</dbReference>
<reference evidence="3" key="1">
    <citation type="submission" date="2021-06" db="EMBL/GenBank/DDBJ databases">
        <authorList>
            <person name="Kallberg Y."/>
            <person name="Tangrot J."/>
            <person name="Rosling A."/>
        </authorList>
    </citation>
    <scope>NUCLEOTIDE SEQUENCE</scope>
    <source>
        <strain evidence="3">MT106</strain>
    </source>
</reference>
<comment type="caution">
    <text evidence="3">The sequence shown here is derived from an EMBL/GenBank/DDBJ whole genome shotgun (WGS) entry which is preliminary data.</text>
</comment>
<protein>
    <submittedName>
        <fullName evidence="3">3641_t:CDS:1</fullName>
    </submittedName>
</protein>
<dbReference type="AlphaFoldDB" id="A0A9N9B2F4"/>